<proteinExistence type="predicted"/>
<dbReference type="STRING" id="515897.SAMN05421849_2156"/>
<accession>A0A1R3X3W1</accession>
<protein>
    <recommendedName>
        <fullName evidence="4">Tetratricopeptide repeat-like domain-containing protein</fullName>
    </recommendedName>
</protein>
<dbReference type="Proteomes" id="UP000192455">
    <property type="component" value="Unassembled WGS sequence"/>
</dbReference>
<dbReference type="EMBL" id="FTPS01000001">
    <property type="protein sequence ID" value="SIT84648.1"/>
    <property type="molecule type" value="Genomic_DNA"/>
</dbReference>
<dbReference type="OrthoDB" id="7173339at2"/>
<keyword evidence="1" id="KW-0812">Transmembrane</keyword>
<evidence type="ECO:0008006" key="4">
    <source>
        <dbReference type="Google" id="ProtNLM"/>
    </source>
</evidence>
<dbReference type="AlphaFoldDB" id="A0A1R3X3W1"/>
<sequence length="230" mass="24698">MSQSDSFINEVTEEVRRDRLKALMRRYGWIVALVVVVALVAAGGYELRKVMANSRAEELGDAILAALENDELDARQDALQAIEARSTGGKAVVAFLTAAAEARSGENDAAVARLEEIAGDGDLPVIYRQIAAFKALTLQGETLPPAERRQRFEALATPGAPLRLLAQEQLALIDIEENEREAAIERLQELRNDAEAPADLQQRAARVIVALGGSVTDGPSGRADTEPGEG</sequence>
<evidence type="ECO:0000256" key="1">
    <source>
        <dbReference type="SAM" id="Phobius"/>
    </source>
</evidence>
<name>A0A1R3X3W1_9RHOB</name>
<organism evidence="2 3">
    <name type="scientific">Pontibaca methylaminivorans</name>
    <dbReference type="NCBI Taxonomy" id="515897"/>
    <lineage>
        <taxon>Bacteria</taxon>
        <taxon>Pseudomonadati</taxon>
        <taxon>Pseudomonadota</taxon>
        <taxon>Alphaproteobacteria</taxon>
        <taxon>Rhodobacterales</taxon>
        <taxon>Roseobacteraceae</taxon>
        <taxon>Pontibaca</taxon>
    </lineage>
</organism>
<keyword evidence="1" id="KW-0472">Membrane</keyword>
<feature type="transmembrane region" description="Helical" evidence="1">
    <location>
        <begin position="27"/>
        <end position="45"/>
    </location>
</feature>
<keyword evidence="1" id="KW-1133">Transmembrane helix</keyword>
<dbReference type="RefSeq" id="WP_076649843.1">
    <property type="nucleotide sequence ID" value="NZ_FTPS01000001.1"/>
</dbReference>
<keyword evidence="3" id="KW-1185">Reference proteome</keyword>
<reference evidence="2 3" key="1">
    <citation type="submission" date="2017-01" db="EMBL/GenBank/DDBJ databases">
        <authorList>
            <person name="Mah S.A."/>
            <person name="Swanson W.J."/>
            <person name="Moy G.W."/>
            <person name="Vacquier V.D."/>
        </authorList>
    </citation>
    <scope>NUCLEOTIDE SEQUENCE [LARGE SCALE GENOMIC DNA]</scope>
    <source>
        <strain evidence="2 3">DSM 21219</strain>
    </source>
</reference>
<evidence type="ECO:0000313" key="3">
    <source>
        <dbReference type="Proteomes" id="UP000192455"/>
    </source>
</evidence>
<evidence type="ECO:0000313" key="2">
    <source>
        <dbReference type="EMBL" id="SIT84648.1"/>
    </source>
</evidence>
<gene>
    <name evidence="2" type="ORF">SAMN05421849_2156</name>
</gene>